<evidence type="ECO:0000313" key="1">
    <source>
        <dbReference type="EMBL" id="QHT96802.1"/>
    </source>
</evidence>
<name>A0A6C0IUP1_9ZZZZ</name>
<protein>
    <submittedName>
        <fullName evidence="1">Uncharacterized protein</fullName>
    </submittedName>
</protein>
<sequence>MSTEKKPTKKTTKKIAFCNIFAYLHKYFPTLSETLDQACVPHNIFLRKSGITFVIPDDGAIKDITKYSEKIQKALLEETDIDEKTNDGLYDILKNHIFTTDFASDGEVGKMVSDKNKNKFKIDGFSDKKVDMNGNVLTLEYKRKPKDGRGGFSIYVSDKPLKKNIVGGHDPETYDHPVLVWTYQMEHLAMMYDKMSMKRDVFLEYLVSFLKWLQACYPEKYAELLPRISACPFATFMTIFRPYSLVDVMNNLVAEWGMLLYPCNFVVEYQAILVEAARIRSGGDKKDAPTIGATTMKNAIAVVFDGYGISKPNEELWQDEHLFIFTTMFDTIQRKTMSLSEVLQHIKLIHPGVDFVRESSFSADYTIGLTPTKDFIQPFVSSSYYRFAHGTSCESDNSDFIADDMTYWDAYKDQHKKSAEAGAQMLVAYQKIHEHDAKPKPVGEGAE</sequence>
<dbReference type="AlphaFoldDB" id="A0A6C0IUP1"/>
<reference evidence="1" key="1">
    <citation type="journal article" date="2020" name="Nature">
        <title>Giant virus diversity and host interactions through global metagenomics.</title>
        <authorList>
            <person name="Schulz F."/>
            <person name="Roux S."/>
            <person name="Paez-Espino D."/>
            <person name="Jungbluth S."/>
            <person name="Walsh D.A."/>
            <person name="Denef V.J."/>
            <person name="McMahon K.D."/>
            <person name="Konstantinidis K.T."/>
            <person name="Eloe-Fadrosh E.A."/>
            <person name="Kyrpides N.C."/>
            <person name="Woyke T."/>
        </authorList>
    </citation>
    <scope>NUCLEOTIDE SEQUENCE</scope>
    <source>
        <strain evidence="1">GVMAG-M-3300024336-7</strain>
    </source>
</reference>
<accession>A0A6C0IUP1</accession>
<dbReference type="EMBL" id="MN740267">
    <property type="protein sequence ID" value="QHT96802.1"/>
    <property type="molecule type" value="Genomic_DNA"/>
</dbReference>
<organism evidence="1">
    <name type="scientific">viral metagenome</name>
    <dbReference type="NCBI Taxonomy" id="1070528"/>
    <lineage>
        <taxon>unclassified sequences</taxon>
        <taxon>metagenomes</taxon>
        <taxon>organismal metagenomes</taxon>
    </lineage>
</organism>
<proteinExistence type="predicted"/>